<sequence length="536" mass="59868">MEELIAKKESANSLMNSGDYDNAINEFTNIINLITPKNEDEAIIKSLCLLNRSICHIHKENLDDALGDAKLVIETSKIVRPNLDFTPEDKFSGILALAELRIGQIYESKQETLLAMKSYTNSIHYNPKAGAQDCLFRVYGDLGLPMLDIQDPDLKFFSDLILEIPNEKGVVESISRILTFFEQSEIPESVLDKFADEGVYLIIFVVMQLYIEDPIIVTSLLIMARNLAEKGILDVFDGSPVVRNAIDHWKQNPDVIGSAIKFLSLSVTSSISDDDFVEPMIDALDIEITRDEADMAFMLLFNLVHSEETDLFKGKNIVEKIFKWKTNSSILLLSKVVHTKEICEEAYNKGSLIIAKNILQNVDDEFLIAASLQIISNISTLNEEKFNDDIPNIIDIIMKVVTKNSKNVTIATNCFSCLSFLLPKSVEKIKEVRAVRAASLIFLVNQKEESVVRSVISFFFVAAKNGLANSITEIPNLVSSLLNSLPMYVENQEIMEKAICIAAVTNHPKAKALICFGLDKFPESVILKSLVANISE</sequence>
<dbReference type="AlphaFoldDB" id="A2FKH6"/>
<evidence type="ECO:0000313" key="1">
    <source>
        <dbReference type="EMBL" id="EAX94588.1"/>
    </source>
</evidence>
<dbReference type="InParanoid" id="A2FKH6"/>
<evidence type="ECO:0008006" key="3">
    <source>
        <dbReference type="Google" id="ProtNLM"/>
    </source>
</evidence>
<dbReference type="InterPro" id="IPR016024">
    <property type="entry name" value="ARM-type_fold"/>
</dbReference>
<evidence type="ECO:0000313" key="2">
    <source>
        <dbReference type="Proteomes" id="UP000001542"/>
    </source>
</evidence>
<dbReference type="InterPro" id="IPR011990">
    <property type="entry name" value="TPR-like_helical_dom_sf"/>
</dbReference>
<dbReference type="VEuPathDB" id="TrichDB:TVAGG3_0075040"/>
<dbReference type="Gene3D" id="1.25.10.10">
    <property type="entry name" value="Leucine-rich Repeat Variant"/>
    <property type="match status" value="1"/>
</dbReference>
<reference evidence="1" key="2">
    <citation type="journal article" date="2007" name="Science">
        <title>Draft genome sequence of the sexually transmitted pathogen Trichomonas vaginalis.</title>
        <authorList>
            <person name="Carlton J.M."/>
            <person name="Hirt R.P."/>
            <person name="Silva J.C."/>
            <person name="Delcher A.L."/>
            <person name="Schatz M."/>
            <person name="Zhao Q."/>
            <person name="Wortman J.R."/>
            <person name="Bidwell S.L."/>
            <person name="Alsmark U.C.M."/>
            <person name="Besteiro S."/>
            <person name="Sicheritz-Ponten T."/>
            <person name="Noel C.J."/>
            <person name="Dacks J.B."/>
            <person name="Foster P.G."/>
            <person name="Simillion C."/>
            <person name="Van de Peer Y."/>
            <person name="Miranda-Saavedra D."/>
            <person name="Barton G.J."/>
            <person name="Westrop G.D."/>
            <person name="Mueller S."/>
            <person name="Dessi D."/>
            <person name="Fiori P.L."/>
            <person name="Ren Q."/>
            <person name="Paulsen I."/>
            <person name="Zhang H."/>
            <person name="Bastida-Corcuera F.D."/>
            <person name="Simoes-Barbosa A."/>
            <person name="Brown M.T."/>
            <person name="Hayes R.D."/>
            <person name="Mukherjee M."/>
            <person name="Okumura C.Y."/>
            <person name="Schneider R."/>
            <person name="Smith A.J."/>
            <person name="Vanacova S."/>
            <person name="Villalvazo M."/>
            <person name="Haas B.J."/>
            <person name="Pertea M."/>
            <person name="Feldblyum T.V."/>
            <person name="Utterback T.R."/>
            <person name="Shu C.L."/>
            <person name="Osoegawa K."/>
            <person name="de Jong P.J."/>
            <person name="Hrdy I."/>
            <person name="Horvathova L."/>
            <person name="Zubacova Z."/>
            <person name="Dolezal P."/>
            <person name="Malik S.B."/>
            <person name="Logsdon J.M. Jr."/>
            <person name="Henze K."/>
            <person name="Gupta A."/>
            <person name="Wang C.C."/>
            <person name="Dunne R.L."/>
            <person name="Upcroft J.A."/>
            <person name="Upcroft P."/>
            <person name="White O."/>
            <person name="Salzberg S.L."/>
            <person name="Tang P."/>
            <person name="Chiu C.-H."/>
            <person name="Lee Y.-S."/>
            <person name="Embley T.M."/>
            <person name="Coombs G.H."/>
            <person name="Mottram J.C."/>
            <person name="Tachezy J."/>
            <person name="Fraser-Liggett C.M."/>
            <person name="Johnson P.J."/>
        </authorList>
    </citation>
    <scope>NUCLEOTIDE SEQUENCE [LARGE SCALE GENOMIC DNA]</scope>
    <source>
        <strain evidence="1">G3</strain>
    </source>
</reference>
<reference evidence="1" key="1">
    <citation type="submission" date="2006-10" db="EMBL/GenBank/DDBJ databases">
        <authorList>
            <person name="Amadeo P."/>
            <person name="Zhao Q."/>
            <person name="Wortman J."/>
            <person name="Fraser-Liggett C."/>
            <person name="Carlton J."/>
        </authorList>
    </citation>
    <scope>NUCLEOTIDE SEQUENCE</scope>
    <source>
        <strain evidence="1">G3</strain>
    </source>
</reference>
<dbReference type="EMBL" id="DS113849">
    <property type="protein sequence ID" value="EAX94588.1"/>
    <property type="molecule type" value="Genomic_DNA"/>
</dbReference>
<dbReference type="SUPFAM" id="SSF48452">
    <property type="entry name" value="TPR-like"/>
    <property type="match status" value="1"/>
</dbReference>
<dbReference type="Proteomes" id="UP000001542">
    <property type="component" value="Unassembled WGS sequence"/>
</dbReference>
<name>A2FKH6_TRIV3</name>
<proteinExistence type="predicted"/>
<dbReference type="InterPro" id="IPR011989">
    <property type="entry name" value="ARM-like"/>
</dbReference>
<accession>A2FKH6</accession>
<dbReference type="VEuPathDB" id="TrichDB:TVAG_134950"/>
<organism evidence="1 2">
    <name type="scientific">Trichomonas vaginalis (strain ATCC PRA-98 / G3)</name>
    <dbReference type="NCBI Taxonomy" id="412133"/>
    <lineage>
        <taxon>Eukaryota</taxon>
        <taxon>Metamonada</taxon>
        <taxon>Parabasalia</taxon>
        <taxon>Trichomonadida</taxon>
        <taxon>Trichomonadidae</taxon>
        <taxon>Trichomonas</taxon>
    </lineage>
</organism>
<gene>
    <name evidence="1" type="ORF">TVAG_134950</name>
</gene>
<dbReference type="RefSeq" id="XP_001307518.1">
    <property type="nucleotide sequence ID" value="XM_001307517.1"/>
</dbReference>
<dbReference type="SUPFAM" id="SSF48371">
    <property type="entry name" value="ARM repeat"/>
    <property type="match status" value="1"/>
</dbReference>
<protein>
    <recommendedName>
        <fullName evidence="3">TPR Domain containing protein</fullName>
    </recommendedName>
</protein>
<keyword evidence="2" id="KW-1185">Reference proteome</keyword>
<dbReference type="KEGG" id="tva:4752323"/>
<dbReference type="SMR" id="A2FKH6"/>
<dbReference type="Gene3D" id="1.25.40.10">
    <property type="entry name" value="Tetratricopeptide repeat domain"/>
    <property type="match status" value="1"/>
</dbReference>